<dbReference type="EMBL" id="FUXL01000004">
    <property type="protein sequence ID" value="SJZ97183.1"/>
    <property type="molecule type" value="Genomic_DNA"/>
</dbReference>
<keyword evidence="2 5" id="KW-0540">Nuclease</keyword>
<dbReference type="GO" id="GO:0008855">
    <property type="term" value="F:exodeoxyribonuclease VII activity"/>
    <property type="evidence" value="ECO:0007669"/>
    <property type="project" value="UniProtKB-UniRule"/>
</dbReference>
<dbReference type="NCBIfam" id="TIGR00237">
    <property type="entry name" value="xseA"/>
    <property type="match status" value="1"/>
</dbReference>
<dbReference type="InterPro" id="IPR003753">
    <property type="entry name" value="Exonuc_VII_L"/>
</dbReference>
<comment type="subunit">
    <text evidence="5">Heterooligomer composed of large and small subunits.</text>
</comment>
<evidence type="ECO:0000256" key="2">
    <source>
        <dbReference type="ARBA" id="ARBA00022722"/>
    </source>
</evidence>
<dbReference type="PANTHER" id="PTHR30008:SF0">
    <property type="entry name" value="EXODEOXYRIBONUCLEASE 7 LARGE SUBUNIT"/>
    <property type="match status" value="1"/>
</dbReference>
<accession>A0A1T4Q091</accession>
<evidence type="ECO:0000256" key="1">
    <source>
        <dbReference type="ARBA" id="ARBA00022490"/>
    </source>
</evidence>
<dbReference type="STRING" id="1365950.SAMN05428963_104277"/>
<dbReference type="GO" id="GO:0006308">
    <property type="term" value="P:DNA catabolic process"/>
    <property type="evidence" value="ECO:0007669"/>
    <property type="project" value="UniProtKB-UniRule"/>
</dbReference>
<organism evidence="10 11">
    <name type="scientific">Consotaella salsifontis</name>
    <dbReference type="NCBI Taxonomy" id="1365950"/>
    <lineage>
        <taxon>Bacteria</taxon>
        <taxon>Pseudomonadati</taxon>
        <taxon>Pseudomonadota</taxon>
        <taxon>Alphaproteobacteria</taxon>
        <taxon>Hyphomicrobiales</taxon>
        <taxon>Aurantimonadaceae</taxon>
        <taxon>Consotaella</taxon>
    </lineage>
</organism>
<sequence>MTLLDEPQTPASNITEYSVTELSGVLKRTIEDRFGLVRVRGEISGFRGRHSSGHCYFSLKDERARLEAVIWKATYAKLAFKPEEGLEVVATGRLTTYPGSSKYQIVIEEIAPAGAGALMALLNERRMKLEAEGLFAAERKKKLPFLPRVIGVVTSPTGAVIRDIRHRIADRFPVHLVVWPVRVQGETSGEEVARAIAGFDAIEAGGPIPRPDVIIVARGGGSLEDLWGFNDEAVVRAVAACSIPLISAIGHETDWTLIDHVADMRAPTPTGAAEIAVPVKAEISAALAGLHARQDGAAFRLMEHERRAVAGLARALPSPDMLLALPRRRLDEAASGLSRSLRLGLSDKRRLFGEAGARLSVTSLEHSVQQKRAELRHADACILHGLQSSVGLRRQRFDRVASLLRPQAIAAKGDEKRARFDVFAQRFEAALAHSMEARRGALTTAGRMVESLSPMRVLSRGYAIIRDTDNNPVTRAADLLPGMSFEVEFAAGERRRAVAEEDGAPPRPRPAPRRRAAKAAEDQGSLF</sequence>
<evidence type="ECO:0000259" key="9">
    <source>
        <dbReference type="Pfam" id="PF13742"/>
    </source>
</evidence>
<evidence type="ECO:0000256" key="5">
    <source>
        <dbReference type="HAMAP-Rule" id="MF_00378"/>
    </source>
</evidence>
<dbReference type="OrthoDB" id="9802795at2"/>
<reference evidence="10 11" key="1">
    <citation type="submission" date="2017-02" db="EMBL/GenBank/DDBJ databases">
        <authorList>
            <person name="Peterson S.W."/>
        </authorList>
    </citation>
    <scope>NUCLEOTIDE SEQUENCE [LARGE SCALE GENOMIC DNA]</scope>
    <source>
        <strain evidence="10 11">USBA 369</strain>
    </source>
</reference>
<comment type="similarity">
    <text evidence="5 6">Belongs to the XseA family.</text>
</comment>
<evidence type="ECO:0000313" key="11">
    <source>
        <dbReference type="Proteomes" id="UP000190135"/>
    </source>
</evidence>
<dbReference type="AlphaFoldDB" id="A0A1T4Q091"/>
<protein>
    <recommendedName>
        <fullName evidence="5">Exodeoxyribonuclease 7 large subunit</fullName>
        <ecNumber evidence="5">3.1.11.6</ecNumber>
    </recommendedName>
    <alternativeName>
        <fullName evidence="5">Exodeoxyribonuclease VII large subunit</fullName>
        <shortName evidence="5">Exonuclease VII large subunit</shortName>
    </alternativeName>
</protein>
<dbReference type="GO" id="GO:0003676">
    <property type="term" value="F:nucleic acid binding"/>
    <property type="evidence" value="ECO:0007669"/>
    <property type="project" value="InterPro"/>
</dbReference>
<keyword evidence="11" id="KW-1185">Reference proteome</keyword>
<dbReference type="GO" id="GO:0005737">
    <property type="term" value="C:cytoplasm"/>
    <property type="evidence" value="ECO:0007669"/>
    <property type="project" value="UniProtKB-SubCell"/>
</dbReference>
<evidence type="ECO:0000313" key="10">
    <source>
        <dbReference type="EMBL" id="SJZ97183.1"/>
    </source>
</evidence>
<evidence type="ECO:0000259" key="8">
    <source>
        <dbReference type="Pfam" id="PF02601"/>
    </source>
</evidence>
<dbReference type="EC" id="3.1.11.6" evidence="5"/>
<dbReference type="Proteomes" id="UP000190135">
    <property type="component" value="Unassembled WGS sequence"/>
</dbReference>
<evidence type="ECO:0000256" key="3">
    <source>
        <dbReference type="ARBA" id="ARBA00022801"/>
    </source>
</evidence>
<evidence type="ECO:0000256" key="4">
    <source>
        <dbReference type="ARBA" id="ARBA00022839"/>
    </source>
</evidence>
<comment type="catalytic activity">
    <reaction evidence="5 6">
        <text>Exonucleolytic cleavage in either 5'- to 3'- or 3'- to 5'-direction to yield nucleoside 5'-phosphates.</text>
        <dbReference type="EC" id="3.1.11.6"/>
    </reaction>
</comment>
<comment type="function">
    <text evidence="5">Bidirectionally degrades single-stranded DNA into large acid-insoluble oligonucleotides, which are then degraded further into small acid-soluble oligonucleotides.</text>
</comment>
<evidence type="ECO:0000256" key="6">
    <source>
        <dbReference type="RuleBase" id="RU004355"/>
    </source>
</evidence>
<dbReference type="GO" id="GO:0009318">
    <property type="term" value="C:exodeoxyribonuclease VII complex"/>
    <property type="evidence" value="ECO:0007669"/>
    <property type="project" value="UniProtKB-UniRule"/>
</dbReference>
<keyword evidence="1 5" id="KW-0963">Cytoplasm</keyword>
<evidence type="ECO:0000256" key="7">
    <source>
        <dbReference type="SAM" id="MobiDB-lite"/>
    </source>
</evidence>
<dbReference type="InterPro" id="IPR020579">
    <property type="entry name" value="Exonuc_VII_lsu_C"/>
</dbReference>
<name>A0A1T4Q091_9HYPH</name>
<dbReference type="PANTHER" id="PTHR30008">
    <property type="entry name" value="EXODEOXYRIBONUCLEASE 7 LARGE SUBUNIT"/>
    <property type="match status" value="1"/>
</dbReference>
<gene>
    <name evidence="5" type="primary">xseA</name>
    <name evidence="10" type="ORF">SAMN05428963_104277</name>
</gene>
<feature type="domain" description="Exonuclease VII large subunit C-terminal" evidence="8">
    <location>
        <begin position="134"/>
        <end position="405"/>
    </location>
</feature>
<proteinExistence type="inferred from homology"/>
<feature type="region of interest" description="Disordered" evidence="7">
    <location>
        <begin position="494"/>
        <end position="527"/>
    </location>
</feature>
<dbReference type="HAMAP" id="MF_00378">
    <property type="entry name" value="Exonuc_7_L"/>
    <property type="match status" value="1"/>
</dbReference>
<keyword evidence="3 5" id="KW-0378">Hydrolase</keyword>
<comment type="subcellular location">
    <subcellularLocation>
        <location evidence="5 6">Cytoplasm</location>
    </subcellularLocation>
</comment>
<keyword evidence="4 5" id="KW-0269">Exonuclease</keyword>
<dbReference type="InterPro" id="IPR025824">
    <property type="entry name" value="OB-fold_nuc-bd_dom"/>
</dbReference>
<dbReference type="CDD" id="cd04489">
    <property type="entry name" value="ExoVII_LU_OBF"/>
    <property type="match status" value="1"/>
</dbReference>
<dbReference type="RefSeq" id="WP_078707798.1">
    <property type="nucleotide sequence ID" value="NZ_FUXL01000004.1"/>
</dbReference>
<dbReference type="Pfam" id="PF13742">
    <property type="entry name" value="tRNA_anti_2"/>
    <property type="match status" value="1"/>
</dbReference>
<dbReference type="Pfam" id="PF02601">
    <property type="entry name" value="Exonuc_VII_L"/>
    <property type="match status" value="1"/>
</dbReference>
<feature type="domain" description="OB-fold nucleic acid binding" evidence="9">
    <location>
        <begin position="17"/>
        <end position="110"/>
    </location>
</feature>